<comment type="cofactor">
    <cofactor evidence="13">
        <name>Zn(2+)</name>
        <dbReference type="ChEBI" id="CHEBI:29105"/>
    </cofactor>
    <text evidence="13">Binds 1 zinc ion per subunit.</text>
</comment>
<name>C1A7W7_GEMAT</name>
<feature type="domain" description="TGS" evidence="15">
    <location>
        <begin position="6"/>
        <end position="67"/>
    </location>
</feature>
<dbReference type="HOGENOM" id="CLU_008554_0_1_0"/>
<dbReference type="FunFam" id="3.30.930.10:FF:000002">
    <property type="entry name" value="Threonine--tRNA ligase"/>
    <property type="match status" value="1"/>
</dbReference>
<dbReference type="Pfam" id="PF07973">
    <property type="entry name" value="tRNA_SAD"/>
    <property type="match status" value="1"/>
</dbReference>
<evidence type="ECO:0000256" key="10">
    <source>
        <dbReference type="ARBA" id="ARBA00022917"/>
    </source>
</evidence>
<comment type="similarity">
    <text evidence="1 13">Belongs to the class-II aminoacyl-tRNA synthetase family.</text>
</comment>
<dbReference type="Gene3D" id="3.40.50.800">
    <property type="entry name" value="Anticodon-binding domain"/>
    <property type="match status" value="1"/>
</dbReference>
<comment type="subcellular location">
    <subcellularLocation>
        <location evidence="13">Cytoplasm</location>
    </subcellularLocation>
</comment>
<dbReference type="FunFam" id="3.30.980.10:FF:000005">
    <property type="entry name" value="Threonyl-tRNA synthetase, mitochondrial"/>
    <property type="match status" value="1"/>
</dbReference>
<dbReference type="PRINTS" id="PR01047">
    <property type="entry name" value="TRNASYNTHTHR"/>
</dbReference>
<dbReference type="InterPro" id="IPR002320">
    <property type="entry name" value="Thr-tRNA-ligase_IIa"/>
</dbReference>
<dbReference type="KEGG" id="gau:GAU_1285"/>
<dbReference type="InterPro" id="IPR036621">
    <property type="entry name" value="Anticodon-bd_dom_sf"/>
</dbReference>
<keyword evidence="9 13" id="KW-0694">RNA-binding</keyword>
<evidence type="ECO:0000256" key="8">
    <source>
        <dbReference type="ARBA" id="ARBA00022840"/>
    </source>
</evidence>
<dbReference type="SUPFAM" id="SSF52954">
    <property type="entry name" value="Class II aaRS ABD-related"/>
    <property type="match status" value="1"/>
</dbReference>
<dbReference type="InterPro" id="IPR006195">
    <property type="entry name" value="aa-tRNA-synth_II"/>
</dbReference>
<dbReference type="InterPro" id="IPR045864">
    <property type="entry name" value="aa-tRNA-synth_II/BPL/LPL"/>
</dbReference>
<keyword evidence="4 13" id="KW-0436">Ligase</keyword>
<evidence type="ECO:0000259" key="14">
    <source>
        <dbReference type="PROSITE" id="PS50862"/>
    </source>
</evidence>
<dbReference type="GO" id="GO:0006435">
    <property type="term" value="P:threonyl-tRNA aminoacylation"/>
    <property type="evidence" value="ECO:0007669"/>
    <property type="project" value="UniProtKB-UniRule"/>
</dbReference>
<accession>C1A7W7</accession>
<comment type="subunit">
    <text evidence="13">Homodimer.</text>
</comment>
<feature type="binding site" evidence="13">
    <location>
        <position position="340"/>
    </location>
    <ligand>
        <name>Zn(2+)</name>
        <dbReference type="ChEBI" id="CHEBI:29105"/>
        <note>catalytic</note>
    </ligand>
</feature>
<keyword evidence="10 13" id="KW-0648">Protein biosynthesis</keyword>
<dbReference type="InterPro" id="IPR012947">
    <property type="entry name" value="tRNA_SAD"/>
</dbReference>
<dbReference type="Proteomes" id="UP000002209">
    <property type="component" value="Chromosome"/>
</dbReference>
<keyword evidence="7 13" id="KW-0862">Zinc</keyword>
<keyword evidence="3 13" id="KW-0820">tRNA-binding</keyword>
<reference evidence="17" key="1">
    <citation type="submission" date="2006-03" db="EMBL/GenBank/DDBJ databases">
        <title>Complete genome sequence of Gemmatimonas aurantiaca T-27 that represents a novel phylum Gemmatimonadetes.</title>
        <authorList>
            <person name="Takasaki K."/>
            <person name="Ichikawa N."/>
            <person name="Miura H."/>
            <person name="Matsushita S."/>
            <person name="Watanabe Y."/>
            <person name="Oguchi A."/>
            <person name="Ankai A."/>
            <person name="Yashiro I."/>
            <person name="Takahashi M."/>
            <person name="Terui Y."/>
            <person name="Fukui S."/>
            <person name="Yokoyama H."/>
            <person name="Tanikawa S."/>
            <person name="Hanada S."/>
            <person name="Kamagata Y."/>
            <person name="Fujita N."/>
        </authorList>
    </citation>
    <scope>NUCLEOTIDE SEQUENCE [LARGE SCALE GENOMIC DNA]</scope>
    <source>
        <strain evidence="17">T-27 / DSM 14586 / JCM 11422 / NBRC 100505</strain>
    </source>
</reference>
<evidence type="ECO:0000256" key="13">
    <source>
        <dbReference type="HAMAP-Rule" id="MF_00184"/>
    </source>
</evidence>
<comment type="catalytic activity">
    <reaction evidence="12 13">
        <text>tRNA(Thr) + L-threonine + ATP = L-threonyl-tRNA(Thr) + AMP + diphosphate + H(+)</text>
        <dbReference type="Rhea" id="RHEA:24624"/>
        <dbReference type="Rhea" id="RHEA-COMP:9670"/>
        <dbReference type="Rhea" id="RHEA-COMP:9704"/>
        <dbReference type="ChEBI" id="CHEBI:15378"/>
        <dbReference type="ChEBI" id="CHEBI:30616"/>
        <dbReference type="ChEBI" id="CHEBI:33019"/>
        <dbReference type="ChEBI" id="CHEBI:57926"/>
        <dbReference type="ChEBI" id="CHEBI:78442"/>
        <dbReference type="ChEBI" id="CHEBI:78534"/>
        <dbReference type="ChEBI" id="CHEBI:456215"/>
        <dbReference type="EC" id="6.1.1.3"/>
    </reaction>
</comment>
<dbReference type="Pfam" id="PF02824">
    <property type="entry name" value="TGS"/>
    <property type="match status" value="1"/>
</dbReference>
<dbReference type="Pfam" id="PF00587">
    <property type="entry name" value="tRNA-synt_2b"/>
    <property type="match status" value="1"/>
</dbReference>
<dbReference type="EC" id="6.1.1.3" evidence="13"/>
<dbReference type="InterPro" id="IPR002314">
    <property type="entry name" value="aa-tRNA-synt_IIb"/>
</dbReference>
<dbReference type="PANTHER" id="PTHR11451:SF44">
    <property type="entry name" value="THREONINE--TRNA LIGASE, CHLOROPLASTIC_MITOCHONDRIAL 2"/>
    <property type="match status" value="1"/>
</dbReference>
<evidence type="ECO:0000256" key="5">
    <source>
        <dbReference type="ARBA" id="ARBA00022723"/>
    </source>
</evidence>
<evidence type="ECO:0000259" key="15">
    <source>
        <dbReference type="PROSITE" id="PS51880"/>
    </source>
</evidence>
<dbReference type="GO" id="GO:0004829">
    <property type="term" value="F:threonine-tRNA ligase activity"/>
    <property type="evidence" value="ECO:0007669"/>
    <property type="project" value="UniProtKB-UniRule"/>
</dbReference>
<dbReference type="HAMAP" id="MF_00184">
    <property type="entry name" value="Thr_tRNA_synth"/>
    <property type="match status" value="1"/>
</dbReference>
<dbReference type="InterPro" id="IPR033728">
    <property type="entry name" value="ThrRS_core"/>
</dbReference>
<proteinExistence type="inferred from homology"/>
<dbReference type="SUPFAM" id="SSF81271">
    <property type="entry name" value="TGS-like"/>
    <property type="match status" value="1"/>
</dbReference>
<dbReference type="PROSITE" id="PS51880">
    <property type="entry name" value="TGS"/>
    <property type="match status" value="1"/>
</dbReference>
<feature type="binding site" evidence="13">
    <location>
        <position position="391"/>
    </location>
    <ligand>
        <name>Zn(2+)</name>
        <dbReference type="ChEBI" id="CHEBI:29105"/>
        <note>catalytic</note>
    </ligand>
</feature>
<dbReference type="Pfam" id="PF03129">
    <property type="entry name" value="HGTP_anticodon"/>
    <property type="match status" value="1"/>
</dbReference>
<dbReference type="SUPFAM" id="SSF55186">
    <property type="entry name" value="ThrRS/AlaRS common domain"/>
    <property type="match status" value="1"/>
</dbReference>
<comment type="caution">
    <text evidence="13">Lacks conserved residue(s) required for the propagation of feature annotation.</text>
</comment>
<dbReference type="PANTHER" id="PTHR11451">
    <property type="entry name" value="THREONINE-TRNA LIGASE"/>
    <property type="match status" value="1"/>
</dbReference>
<dbReference type="FunFam" id="3.40.50.800:FF:000001">
    <property type="entry name" value="Threonine--tRNA ligase"/>
    <property type="match status" value="1"/>
</dbReference>
<dbReference type="GO" id="GO:0046872">
    <property type="term" value="F:metal ion binding"/>
    <property type="evidence" value="ECO:0007669"/>
    <property type="project" value="UniProtKB-KW"/>
</dbReference>
<dbReference type="SMART" id="SM00863">
    <property type="entry name" value="tRNA_SAD"/>
    <property type="match status" value="1"/>
</dbReference>
<keyword evidence="11 13" id="KW-0030">Aminoacyl-tRNA synthetase</keyword>
<evidence type="ECO:0000256" key="11">
    <source>
        <dbReference type="ARBA" id="ARBA00023146"/>
    </source>
</evidence>
<sequence>MPADNALIVLTLPDGSTREVPTGTLARDVVGSIGTRLLQASVAVAVDGEVQDLMTPLRKSGAFVVITDKDPRALAVLRHSGAHILATAVRRLRPDAKIGFGPAIDDGFYYDFEVEKPFTPEDLAAFEAEMKKVAAEKYPFVRAEVSVEEAKGLFVDDPLKLERLADFEGTDEVISTYTDGPFIDLCRGPHVPDTSHLKHFKLLHTAGAYWRGDVKRQMLQRIYATAFFKKDELEQHLHNLEEAKKRDHRVLGKALGLFQIFPQAPGAAFWTPKGTTLYNTLEGFVRERQQEAFQEIKTPLLYNKKLWEQSGHWGKYKENMFLVLDNETGEHDMSLKPMNCPSHHVLFASEKHSYRQMPVRFVTFDVLHRNELSGALSGLTRVRQFSQDDCHVYLREDQIESEVKFLMDFILSYYDTFGLKANLKFATRPEQRIGSDELWDRAEAALKAALESTGRSYEMKEGDGAFYGPKIDFDVTDSIGRAWQLGTIQLDYNAPERFELAYTGEDNAPHRPVVIHRAVSGSFERFIAILIEHFAGAFPVWLAPEQVRVIPIAIDFNAHGQALVDRMKAAGIRATLDARNETLNYRVREGEVEKVPYMCVIGRRESEENTVALRTRGAGKKQEILSADAFLARLQDEVRSRALVPAPASAPAASEPESDA</sequence>
<dbReference type="SUPFAM" id="SSF55681">
    <property type="entry name" value="Class II aaRS and biotin synthetases"/>
    <property type="match status" value="1"/>
</dbReference>
<gene>
    <name evidence="13 16" type="primary">thrS</name>
    <name evidence="16" type="ordered locus">GAU_1285</name>
</gene>
<evidence type="ECO:0000313" key="17">
    <source>
        <dbReference type="Proteomes" id="UP000002209"/>
    </source>
</evidence>
<dbReference type="Gene3D" id="3.30.54.20">
    <property type="match status" value="1"/>
</dbReference>
<dbReference type="GO" id="GO:0005737">
    <property type="term" value="C:cytoplasm"/>
    <property type="evidence" value="ECO:0007669"/>
    <property type="project" value="UniProtKB-SubCell"/>
</dbReference>
<keyword evidence="6 13" id="KW-0547">Nucleotide-binding</keyword>
<dbReference type="EMBL" id="AP009153">
    <property type="protein sequence ID" value="BAH38327.1"/>
    <property type="molecule type" value="Genomic_DNA"/>
</dbReference>
<dbReference type="GO" id="GO:0005524">
    <property type="term" value="F:ATP binding"/>
    <property type="evidence" value="ECO:0007669"/>
    <property type="project" value="UniProtKB-UniRule"/>
</dbReference>
<evidence type="ECO:0000256" key="7">
    <source>
        <dbReference type="ARBA" id="ARBA00022833"/>
    </source>
</evidence>
<evidence type="ECO:0000313" key="16">
    <source>
        <dbReference type="EMBL" id="BAH38327.1"/>
    </source>
</evidence>
<dbReference type="InterPro" id="IPR004154">
    <property type="entry name" value="Anticodon-bd"/>
</dbReference>
<dbReference type="InterPro" id="IPR004095">
    <property type="entry name" value="TGS"/>
</dbReference>
<dbReference type="GO" id="GO:0000049">
    <property type="term" value="F:tRNA binding"/>
    <property type="evidence" value="ECO:0007669"/>
    <property type="project" value="UniProtKB-KW"/>
</dbReference>
<dbReference type="InterPro" id="IPR047246">
    <property type="entry name" value="ThrRS_anticodon"/>
</dbReference>
<dbReference type="CDD" id="cd00771">
    <property type="entry name" value="ThrRS_core"/>
    <property type="match status" value="1"/>
</dbReference>
<keyword evidence="17" id="KW-1185">Reference proteome</keyword>
<dbReference type="Gene3D" id="3.10.20.30">
    <property type="match status" value="1"/>
</dbReference>
<dbReference type="CDD" id="cd00860">
    <property type="entry name" value="ThrRS_anticodon"/>
    <property type="match status" value="1"/>
</dbReference>
<dbReference type="InterPro" id="IPR018163">
    <property type="entry name" value="Thr/Ala-tRNA-synth_IIc_edit"/>
</dbReference>
<feature type="binding site" evidence="13">
    <location>
        <position position="516"/>
    </location>
    <ligand>
        <name>Zn(2+)</name>
        <dbReference type="ChEBI" id="CHEBI:29105"/>
        <note>catalytic</note>
    </ligand>
</feature>
<evidence type="ECO:0000256" key="3">
    <source>
        <dbReference type="ARBA" id="ARBA00022555"/>
    </source>
</evidence>
<dbReference type="PROSITE" id="PS50862">
    <property type="entry name" value="AA_TRNA_LIGASE_II"/>
    <property type="match status" value="1"/>
</dbReference>
<keyword evidence="2 13" id="KW-0963">Cytoplasm</keyword>
<keyword evidence="8 13" id="KW-0067">ATP-binding</keyword>
<evidence type="ECO:0000256" key="6">
    <source>
        <dbReference type="ARBA" id="ARBA00022741"/>
    </source>
</evidence>
<feature type="domain" description="Aminoacyl-transfer RNA synthetases class-II family profile" evidence="14">
    <location>
        <begin position="275"/>
        <end position="539"/>
    </location>
</feature>
<dbReference type="CDD" id="cd01667">
    <property type="entry name" value="TGS_ThrRS"/>
    <property type="match status" value="1"/>
</dbReference>
<evidence type="ECO:0000256" key="9">
    <source>
        <dbReference type="ARBA" id="ARBA00022884"/>
    </source>
</evidence>
<dbReference type="InterPro" id="IPR012675">
    <property type="entry name" value="Beta-grasp_dom_sf"/>
</dbReference>
<dbReference type="AlphaFoldDB" id="C1A7W7"/>
<dbReference type="STRING" id="379066.GAU_1285"/>
<dbReference type="Gene3D" id="3.30.980.10">
    <property type="entry name" value="Threonyl-trna Synthetase, Chain A, domain 2"/>
    <property type="match status" value="1"/>
</dbReference>
<evidence type="ECO:0000256" key="12">
    <source>
        <dbReference type="ARBA" id="ARBA00049515"/>
    </source>
</evidence>
<dbReference type="eggNOG" id="COG0441">
    <property type="taxonomic scope" value="Bacteria"/>
</dbReference>
<dbReference type="Gene3D" id="3.30.930.10">
    <property type="entry name" value="Bira Bifunctional Protein, Domain 2"/>
    <property type="match status" value="1"/>
</dbReference>
<dbReference type="InterPro" id="IPR012676">
    <property type="entry name" value="TGS-like"/>
</dbReference>
<organism evidence="16 17">
    <name type="scientific">Gemmatimonas aurantiaca (strain DSM 14586 / JCM 11422 / NBRC 100505 / T-27)</name>
    <dbReference type="NCBI Taxonomy" id="379066"/>
    <lineage>
        <taxon>Bacteria</taxon>
        <taxon>Pseudomonadati</taxon>
        <taxon>Gemmatimonadota</taxon>
        <taxon>Gemmatimonadia</taxon>
        <taxon>Gemmatimonadales</taxon>
        <taxon>Gemmatimonadaceae</taxon>
        <taxon>Gemmatimonas</taxon>
    </lineage>
</organism>
<evidence type="ECO:0000256" key="4">
    <source>
        <dbReference type="ARBA" id="ARBA00022598"/>
    </source>
</evidence>
<evidence type="ECO:0000256" key="1">
    <source>
        <dbReference type="ARBA" id="ARBA00008226"/>
    </source>
</evidence>
<keyword evidence="5 13" id="KW-0479">Metal-binding</keyword>
<dbReference type="NCBIfam" id="TIGR00418">
    <property type="entry name" value="thrS"/>
    <property type="match status" value="1"/>
</dbReference>
<evidence type="ECO:0000256" key="2">
    <source>
        <dbReference type="ARBA" id="ARBA00022490"/>
    </source>
</evidence>
<protein>
    <recommendedName>
        <fullName evidence="13">Threonine--tRNA ligase</fullName>
        <ecNumber evidence="13">6.1.1.3</ecNumber>
    </recommendedName>
    <alternativeName>
        <fullName evidence="13">Threonyl-tRNA synthetase</fullName>
        <shortName evidence="13">ThrRS</shortName>
    </alternativeName>
</protein>